<evidence type="ECO:0000256" key="6">
    <source>
        <dbReference type="SAM" id="SignalP"/>
    </source>
</evidence>
<evidence type="ECO:0000313" key="8">
    <source>
        <dbReference type="EMBL" id="ORJ49573.1"/>
    </source>
</evidence>
<dbReference type="InterPro" id="IPR011250">
    <property type="entry name" value="OMP/PagP_B-barrel"/>
</dbReference>
<name>A0ABX3UDH6_KLUIN</name>
<keyword evidence="5" id="KW-0472">Membrane</keyword>
<protein>
    <recommendedName>
        <fullName evidence="7">Outer membrane protein beta-barrel domain-containing protein</fullName>
    </recommendedName>
</protein>
<evidence type="ECO:0000256" key="2">
    <source>
        <dbReference type="ARBA" id="ARBA00022452"/>
    </source>
</evidence>
<accession>A0ABX3UDH6</accession>
<dbReference type="Pfam" id="PF13505">
    <property type="entry name" value="OMP_b-brl"/>
    <property type="match status" value="1"/>
</dbReference>
<organism evidence="8 9">
    <name type="scientific">Kluyvera intermedia</name>
    <name type="common">Enterobacter intermedius</name>
    <dbReference type="NCBI Taxonomy" id="61648"/>
    <lineage>
        <taxon>Bacteria</taxon>
        <taxon>Pseudomonadati</taxon>
        <taxon>Pseudomonadota</taxon>
        <taxon>Gammaproteobacteria</taxon>
        <taxon>Enterobacterales</taxon>
        <taxon>Enterobacteriaceae</taxon>
        <taxon>Kluyvera</taxon>
    </lineage>
</organism>
<dbReference type="EMBL" id="MWPR01000021">
    <property type="protein sequence ID" value="ORJ49573.1"/>
    <property type="molecule type" value="Genomic_DNA"/>
</dbReference>
<dbReference type="SUPFAM" id="SSF56925">
    <property type="entry name" value="OMPA-like"/>
    <property type="match status" value="1"/>
</dbReference>
<evidence type="ECO:0000256" key="3">
    <source>
        <dbReference type="ARBA" id="ARBA00022692"/>
    </source>
</evidence>
<evidence type="ECO:0000256" key="1">
    <source>
        <dbReference type="ARBA" id="ARBA00004571"/>
    </source>
</evidence>
<evidence type="ECO:0000313" key="9">
    <source>
        <dbReference type="Proteomes" id="UP000192521"/>
    </source>
</evidence>
<evidence type="ECO:0000259" key="7">
    <source>
        <dbReference type="Pfam" id="PF13505"/>
    </source>
</evidence>
<sequence length="163" mass="17373">MGSGVYMKRKFSVAFVFGLIVSSLPGYADDNISINYGVGSTKGKHGLQGVNAEFLHQKDNIGVIGSATYLSKTDGEYVKTQYASIQVGPSFALSDSFFLYGKAGISAASKLKDDQPNEKYGVAFSTGVKYKLVSNVTLNAGYELGIINDTTINVAYLGVGYSF</sequence>
<feature type="chain" id="PRO_5047072963" description="Outer membrane protein beta-barrel domain-containing protein" evidence="6">
    <location>
        <begin position="29"/>
        <end position="163"/>
    </location>
</feature>
<evidence type="ECO:0000256" key="4">
    <source>
        <dbReference type="ARBA" id="ARBA00022729"/>
    </source>
</evidence>
<comment type="caution">
    <text evidence="8">The sequence shown here is derived from an EMBL/GenBank/DDBJ whole genome shotgun (WGS) entry which is preliminary data.</text>
</comment>
<feature type="signal peptide" evidence="6">
    <location>
        <begin position="1"/>
        <end position="28"/>
    </location>
</feature>
<gene>
    <name evidence="8" type="ORF">B2M27_14780</name>
</gene>
<dbReference type="PANTHER" id="PTHR35892">
    <property type="entry name" value="OUTER MEMBRANE PROTEIN PAGN-RELATED"/>
    <property type="match status" value="1"/>
</dbReference>
<keyword evidence="3" id="KW-0812">Transmembrane</keyword>
<reference evidence="8 9" key="1">
    <citation type="submission" date="2017-02" db="EMBL/GenBank/DDBJ databases">
        <title>Draft genome sequence of a Kluyvera intermedia isolate from a patient with a pancreatic abscess.</title>
        <authorList>
            <person name="Thele R."/>
        </authorList>
    </citation>
    <scope>NUCLEOTIDE SEQUENCE [LARGE SCALE GENOMIC DNA]</scope>
    <source>
        <strain evidence="8 9">FOSA7093</strain>
    </source>
</reference>
<keyword evidence="9" id="KW-1185">Reference proteome</keyword>
<evidence type="ECO:0000256" key="5">
    <source>
        <dbReference type="ARBA" id="ARBA00023136"/>
    </source>
</evidence>
<dbReference type="InterPro" id="IPR051723">
    <property type="entry name" value="Bact_OM_Invasion-Related"/>
</dbReference>
<keyword evidence="4 6" id="KW-0732">Signal</keyword>
<dbReference type="Proteomes" id="UP000192521">
    <property type="component" value="Unassembled WGS sequence"/>
</dbReference>
<comment type="subcellular location">
    <subcellularLocation>
        <location evidence="1">Cell outer membrane</location>
        <topology evidence="1">Multi-pass membrane protein</topology>
    </subcellularLocation>
</comment>
<dbReference type="Gene3D" id="2.40.160.20">
    <property type="match status" value="1"/>
</dbReference>
<dbReference type="PANTHER" id="PTHR35892:SF2">
    <property type="entry name" value="OUTER MEMBRANE PROTEIN PAGN"/>
    <property type="match status" value="1"/>
</dbReference>
<proteinExistence type="predicted"/>
<dbReference type="InterPro" id="IPR027385">
    <property type="entry name" value="Beta-barrel_OMP"/>
</dbReference>
<keyword evidence="2" id="KW-1134">Transmembrane beta strand</keyword>
<feature type="domain" description="Outer membrane protein beta-barrel" evidence="7">
    <location>
        <begin position="37"/>
        <end position="163"/>
    </location>
</feature>